<dbReference type="EMBL" id="LKCN02000005">
    <property type="protein sequence ID" value="RCI14123.1"/>
    <property type="molecule type" value="Genomic_DNA"/>
</dbReference>
<evidence type="ECO:0000313" key="4">
    <source>
        <dbReference type="Proteomes" id="UP000253664"/>
    </source>
</evidence>
<reference evidence="3 4" key="1">
    <citation type="journal article" date="2015" name="BMC Genomics">
        <title>Insights from the genome of Ophiocordyceps polyrhachis-furcata to pathogenicity and host specificity in insect fungi.</title>
        <authorList>
            <person name="Wichadakul D."/>
            <person name="Kobmoo N."/>
            <person name="Ingsriswang S."/>
            <person name="Tangphatsornruang S."/>
            <person name="Chantasingh D."/>
            <person name="Luangsa-ard J.J."/>
            <person name="Eurwilaichitr L."/>
        </authorList>
    </citation>
    <scope>NUCLEOTIDE SEQUENCE [LARGE SCALE GENOMIC DNA]</scope>
    <source>
        <strain evidence="3 4">BCC 54312</strain>
    </source>
</reference>
<feature type="chain" id="PRO_5016926718" evidence="2">
    <location>
        <begin position="25"/>
        <end position="177"/>
    </location>
</feature>
<evidence type="ECO:0000313" key="3">
    <source>
        <dbReference type="EMBL" id="RCI14123.1"/>
    </source>
</evidence>
<protein>
    <submittedName>
        <fullName evidence="3">Uncharacterized protein</fullName>
    </submittedName>
</protein>
<accession>A0A367LI58</accession>
<feature type="compositionally biased region" description="Pro residues" evidence="1">
    <location>
        <begin position="26"/>
        <end position="42"/>
    </location>
</feature>
<comment type="caution">
    <text evidence="3">The sequence shown here is derived from an EMBL/GenBank/DDBJ whole genome shotgun (WGS) entry which is preliminary data.</text>
</comment>
<name>A0A367LI58_9HYPO</name>
<sequence length="177" mass="18986">MSARLGVFLLEGSVLSFFGPTAHPLPPPTTISPPTNPFPPHPNKSLPGRDKKNVVTPSSAVDRTRVDYVPEEEKKRLMENPRPNATLPDDEAVFCAAVMPLCTGTWSGPFEVIQGMRSSLGRKKPRVLSVAEQSRVSKMSIDRSSPCRGPLGQATLLAASIEGDLVPGSNRFTSPPG</sequence>
<organism evidence="3 4">
    <name type="scientific">Ophiocordyceps polyrhachis-furcata BCC 54312</name>
    <dbReference type="NCBI Taxonomy" id="1330021"/>
    <lineage>
        <taxon>Eukaryota</taxon>
        <taxon>Fungi</taxon>
        <taxon>Dikarya</taxon>
        <taxon>Ascomycota</taxon>
        <taxon>Pezizomycotina</taxon>
        <taxon>Sordariomycetes</taxon>
        <taxon>Hypocreomycetidae</taxon>
        <taxon>Hypocreales</taxon>
        <taxon>Ophiocordycipitaceae</taxon>
        <taxon>Ophiocordyceps</taxon>
    </lineage>
</organism>
<keyword evidence="2" id="KW-0732">Signal</keyword>
<feature type="region of interest" description="Disordered" evidence="1">
    <location>
        <begin position="26"/>
        <end position="55"/>
    </location>
</feature>
<gene>
    <name evidence="3" type="ORF">L249_8278</name>
</gene>
<proteinExistence type="predicted"/>
<dbReference type="Proteomes" id="UP000253664">
    <property type="component" value="Unassembled WGS sequence"/>
</dbReference>
<dbReference type="AlphaFoldDB" id="A0A367LI58"/>
<keyword evidence="4" id="KW-1185">Reference proteome</keyword>
<evidence type="ECO:0000256" key="1">
    <source>
        <dbReference type="SAM" id="MobiDB-lite"/>
    </source>
</evidence>
<evidence type="ECO:0000256" key="2">
    <source>
        <dbReference type="SAM" id="SignalP"/>
    </source>
</evidence>
<feature type="signal peptide" evidence="2">
    <location>
        <begin position="1"/>
        <end position="24"/>
    </location>
</feature>